<evidence type="ECO:0000256" key="1">
    <source>
        <dbReference type="ARBA" id="ARBA00001933"/>
    </source>
</evidence>
<comment type="cofactor">
    <cofactor evidence="1 5">
        <name>pyridoxal 5'-phosphate</name>
        <dbReference type="ChEBI" id="CHEBI:597326"/>
    </cofactor>
</comment>
<dbReference type="Pfam" id="PF01053">
    <property type="entry name" value="Cys_Met_Meta_PP"/>
    <property type="match status" value="1"/>
</dbReference>
<dbReference type="GO" id="GO:0005737">
    <property type="term" value="C:cytoplasm"/>
    <property type="evidence" value="ECO:0007669"/>
    <property type="project" value="TreeGrafter"/>
</dbReference>
<dbReference type="GO" id="GO:0019346">
    <property type="term" value="P:transsulfuration"/>
    <property type="evidence" value="ECO:0007669"/>
    <property type="project" value="InterPro"/>
</dbReference>
<dbReference type="SUPFAM" id="SSF53383">
    <property type="entry name" value="PLP-dependent transferases"/>
    <property type="match status" value="1"/>
</dbReference>
<dbReference type="PIRSF" id="PIRSF001434">
    <property type="entry name" value="CGS"/>
    <property type="match status" value="1"/>
</dbReference>
<evidence type="ECO:0000256" key="5">
    <source>
        <dbReference type="RuleBase" id="RU362118"/>
    </source>
</evidence>
<sequence>MQPDTLLAQAGNHSDPRTGALSAPIYQSATFSHPALGESTGYDYSRTSNPTRAALESTLAALDGGNRACAFSSGMAALDAVFRLIQDGPRKRVIITEDPYGGTVRLVEKFFRPAGLEPVYVDTSSIKAVEAALLQGNVAMILVEIPSNPLLRVADIRSLASLAHRSGALLAVDNTFLTPYLFRPFDHGADLIVYSATKYLSGHNDVVAGAVICRTEEWGARLAYMQNAVGAVLGPFDCWLLLRGLKTLGIRLERQQDNALGIARFLASHPQVCHVRYPGLADDPGHALLKRQAKGFGAMISFETDDPERIPDILKKVRVFSFAESLGGVESLITYPLVQTHADIPGDVRERLGINERLLRLSVGIEHVDDLIADLKHAMT</sequence>
<comment type="similarity">
    <text evidence="2 5">Belongs to the trans-sulfuration enzymes family.</text>
</comment>
<proteinExistence type="inferred from homology"/>
<evidence type="ECO:0000256" key="2">
    <source>
        <dbReference type="ARBA" id="ARBA00009077"/>
    </source>
</evidence>
<evidence type="ECO:0000313" key="7">
    <source>
        <dbReference type="Proteomes" id="UP001156215"/>
    </source>
</evidence>
<evidence type="ECO:0000313" key="6">
    <source>
        <dbReference type="EMBL" id="WAW10070.1"/>
    </source>
</evidence>
<dbReference type="InterPro" id="IPR015424">
    <property type="entry name" value="PyrdxlP-dep_Trfase"/>
</dbReference>
<feature type="modified residue" description="N6-(pyridoxal phosphate)lysine" evidence="4">
    <location>
        <position position="198"/>
    </location>
</feature>
<accession>A0A9E9LUU1</accession>
<dbReference type="CDD" id="cd00614">
    <property type="entry name" value="CGS_like"/>
    <property type="match status" value="1"/>
</dbReference>
<keyword evidence="6" id="KW-0808">Transferase</keyword>
<dbReference type="InterPro" id="IPR015422">
    <property type="entry name" value="PyrdxlP-dep_Trfase_small"/>
</dbReference>
<dbReference type="KEGG" id="ovb:NB640_12780"/>
<dbReference type="InterPro" id="IPR000277">
    <property type="entry name" value="Cys/Met-Metab_PyrdxlP-dep_enz"/>
</dbReference>
<dbReference type="AlphaFoldDB" id="A0A9E9LUU1"/>
<dbReference type="EMBL" id="CP098242">
    <property type="protein sequence ID" value="WAW10070.1"/>
    <property type="molecule type" value="Genomic_DNA"/>
</dbReference>
<dbReference type="Gene3D" id="3.40.640.10">
    <property type="entry name" value="Type I PLP-dependent aspartate aminotransferase-like (Major domain)"/>
    <property type="match status" value="1"/>
</dbReference>
<dbReference type="RefSeq" id="WP_269309073.1">
    <property type="nucleotide sequence ID" value="NZ_CP098242.1"/>
</dbReference>
<dbReference type="FunFam" id="3.40.640.10:FF:000009">
    <property type="entry name" value="Cystathionine gamma-synthase homolog"/>
    <property type="match status" value="1"/>
</dbReference>
<keyword evidence="6" id="KW-0032">Aminotransferase</keyword>
<protein>
    <submittedName>
        <fullName evidence="6">PLP-dependent aspartate aminotransferase family protein</fullName>
    </submittedName>
</protein>
<name>A0A9E9LUU1_9BURK</name>
<dbReference type="GO" id="GO:0009086">
    <property type="term" value="P:methionine biosynthetic process"/>
    <property type="evidence" value="ECO:0007669"/>
    <property type="project" value="UniProtKB-ARBA"/>
</dbReference>
<gene>
    <name evidence="6" type="ORF">NB640_12780</name>
</gene>
<dbReference type="InterPro" id="IPR054542">
    <property type="entry name" value="Cys_met_metab_PP"/>
</dbReference>
<keyword evidence="7" id="KW-1185">Reference proteome</keyword>
<dbReference type="Proteomes" id="UP001156215">
    <property type="component" value="Chromosome"/>
</dbReference>
<dbReference type="GO" id="GO:0016846">
    <property type="term" value="F:carbon-sulfur lyase activity"/>
    <property type="evidence" value="ECO:0007669"/>
    <property type="project" value="TreeGrafter"/>
</dbReference>
<dbReference type="FunFam" id="3.90.1150.10:FF:000033">
    <property type="entry name" value="Cystathionine gamma-synthase"/>
    <property type="match status" value="1"/>
</dbReference>
<dbReference type="InterPro" id="IPR015421">
    <property type="entry name" value="PyrdxlP-dep_Trfase_major"/>
</dbReference>
<organism evidence="6 7">
    <name type="scientific">Oxalobacter vibrioformis</name>
    <dbReference type="NCBI Taxonomy" id="933080"/>
    <lineage>
        <taxon>Bacteria</taxon>
        <taxon>Pseudomonadati</taxon>
        <taxon>Pseudomonadota</taxon>
        <taxon>Betaproteobacteria</taxon>
        <taxon>Burkholderiales</taxon>
        <taxon>Oxalobacteraceae</taxon>
        <taxon>Oxalobacter</taxon>
    </lineage>
</organism>
<reference evidence="6" key="1">
    <citation type="journal article" date="2022" name="Front. Microbiol.">
        <title>New perspectives on an old grouping: The genomic and phenotypic variability of Oxalobacter formigenes and the implications for calcium oxalate stone prevention.</title>
        <authorList>
            <person name="Chmiel J.A."/>
            <person name="Carr C."/>
            <person name="Stuivenberg G.A."/>
            <person name="Venema R."/>
            <person name="Chanyi R.M."/>
            <person name="Al K.F."/>
            <person name="Giguere D."/>
            <person name="Say H."/>
            <person name="Akouris P.P."/>
            <person name="Dominguez Romero S.A."/>
            <person name="Kwong A."/>
            <person name="Tai V."/>
            <person name="Koval S.F."/>
            <person name="Razvi H."/>
            <person name="Bjazevic J."/>
            <person name="Burton J.P."/>
        </authorList>
    </citation>
    <scope>NUCLEOTIDE SEQUENCE</scope>
    <source>
        <strain evidence="6">WoOx3</strain>
    </source>
</reference>
<dbReference type="GO" id="GO:0030170">
    <property type="term" value="F:pyridoxal phosphate binding"/>
    <property type="evidence" value="ECO:0007669"/>
    <property type="project" value="InterPro"/>
</dbReference>
<dbReference type="PROSITE" id="PS00868">
    <property type="entry name" value="CYS_MET_METAB_PP"/>
    <property type="match status" value="1"/>
</dbReference>
<evidence type="ECO:0000256" key="3">
    <source>
        <dbReference type="ARBA" id="ARBA00022898"/>
    </source>
</evidence>
<evidence type="ECO:0000256" key="4">
    <source>
        <dbReference type="PIRSR" id="PIRSR001434-2"/>
    </source>
</evidence>
<dbReference type="GO" id="GO:0008483">
    <property type="term" value="F:transaminase activity"/>
    <property type="evidence" value="ECO:0007669"/>
    <property type="project" value="UniProtKB-KW"/>
</dbReference>
<dbReference type="PANTHER" id="PTHR11808">
    <property type="entry name" value="TRANS-SULFURATION ENZYME FAMILY MEMBER"/>
    <property type="match status" value="1"/>
</dbReference>
<dbReference type="PANTHER" id="PTHR11808:SF90">
    <property type="entry name" value="CYSTATHIONINE GAMMA-SYNTHASE"/>
    <property type="match status" value="1"/>
</dbReference>
<keyword evidence="3 4" id="KW-0663">Pyridoxal phosphate</keyword>
<dbReference type="Gene3D" id="3.90.1150.10">
    <property type="entry name" value="Aspartate Aminotransferase, domain 1"/>
    <property type="match status" value="1"/>
</dbReference>